<gene>
    <name evidence="1" type="ORF">AB6A40_011743</name>
</gene>
<protein>
    <submittedName>
        <fullName evidence="1">Uncharacterized protein</fullName>
    </submittedName>
</protein>
<keyword evidence="2" id="KW-1185">Reference proteome</keyword>
<reference evidence="1 2" key="1">
    <citation type="submission" date="2024-08" db="EMBL/GenBank/DDBJ databases">
        <title>Gnathostoma spinigerum genome.</title>
        <authorList>
            <person name="Gonzalez-Bertolin B."/>
            <person name="Monzon S."/>
            <person name="Zaballos A."/>
            <person name="Jimenez P."/>
            <person name="Dekumyoy P."/>
            <person name="Varona S."/>
            <person name="Cuesta I."/>
            <person name="Sumanam S."/>
            <person name="Adisakwattana P."/>
            <person name="Gasser R.B."/>
            <person name="Hernandez-Gonzalez A."/>
            <person name="Young N.D."/>
            <person name="Perteguer M.J."/>
        </authorList>
    </citation>
    <scope>NUCLEOTIDE SEQUENCE [LARGE SCALE GENOMIC DNA]</scope>
    <source>
        <strain evidence="1">AL3</strain>
        <tissue evidence="1">Liver</tissue>
    </source>
</reference>
<comment type="caution">
    <text evidence="1">The sequence shown here is derived from an EMBL/GenBank/DDBJ whole genome shotgun (WGS) entry which is preliminary data.</text>
</comment>
<evidence type="ECO:0000313" key="2">
    <source>
        <dbReference type="Proteomes" id="UP001608902"/>
    </source>
</evidence>
<dbReference type="AlphaFoldDB" id="A0ABD6EYH9"/>
<dbReference type="EMBL" id="JBGFUD010026932">
    <property type="protein sequence ID" value="MFH4985034.1"/>
    <property type="molecule type" value="Genomic_DNA"/>
</dbReference>
<dbReference type="Proteomes" id="UP001608902">
    <property type="component" value="Unassembled WGS sequence"/>
</dbReference>
<organism evidence="1 2">
    <name type="scientific">Gnathostoma spinigerum</name>
    <dbReference type="NCBI Taxonomy" id="75299"/>
    <lineage>
        <taxon>Eukaryota</taxon>
        <taxon>Metazoa</taxon>
        <taxon>Ecdysozoa</taxon>
        <taxon>Nematoda</taxon>
        <taxon>Chromadorea</taxon>
        <taxon>Rhabditida</taxon>
        <taxon>Spirurina</taxon>
        <taxon>Gnathostomatomorpha</taxon>
        <taxon>Gnathostomatoidea</taxon>
        <taxon>Gnathostomatidae</taxon>
        <taxon>Gnathostoma</taxon>
    </lineage>
</organism>
<accession>A0ABD6EYH9</accession>
<proteinExistence type="predicted"/>
<sequence>MNYNGTFAYVMTLCSTSGKTCARFIELQNRPGYSAQINATFNAWNIESSFKWLSNELKLLHNTIMPIFINLHYADDEGPRLAEIINRWFVLLSLVSGIH</sequence>
<name>A0ABD6EYH9_9BILA</name>
<evidence type="ECO:0000313" key="1">
    <source>
        <dbReference type="EMBL" id="MFH4985034.1"/>
    </source>
</evidence>